<evidence type="ECO:0000313" key="1">
    <source>
        <dbReference type="EMBL" id="KAA6326576.1"/>
    </source>
</evidence>
<dbReference type="Proteomes" id="UP000324800">
    <property type="component" value="Unassembled WGS sequence"/>
</dbReference>
<sequence>DFPRNQNLARLRMNMQEAVRWNEGWSQAVAPLFP</sequence>
<comment type="caution">
    <text evidence="1">The sequence shown here is derived from an EMBL/GenBank/DDBJ whole genome shotgun (WGS) entry which is preliminary data.</text>
</comment>
<evidence type="ECO:0000313" key="2">
    <source>
        <dbReference type="Proteomes" id="UP000324800"/>
    </source>
</evidence>
<dbReference type="AlphaFoldDB" id="A0A5J4QXU3"/>
<proteinExistence type="predicted"/>
<dbReference type="EMBL" id="SNRW01043824">
    <property type="protein sequence ID" value="KAA6326576.1"/>
    <property type="molecule type" value="Genomic_DNA"/>
</dbReference>
<feature type="non-terminal residue" evidence="1">
    <location>
        <position position="1"/>
    </location>
</feature>
<name>A0A5J4QXU3_9EUKA</name>
<protein>
    <submittedName>
        <fullName evidence="1">Uncharacterized protein</fullName>
    </submittedName>
</protein>
<gene>
    <name evidence="1" type="ORF">EZS28_053933</name>
</gene>
<accession>A0A5J4QXU3</accession>
<reference evidence="1 2" key="1">
    <citation type="submission" date="2019-03" db="EMBL/GenBank/DDBJ databases">
        <title>Single cell metagenomics reveals metabolic interactions within the superorganism composed of flagellate Streblomastix strix and complex community of Bacteroidetes bacteria on its surface.</title>
        <authorList>
            <person name="Treitli S.C."/>
            <person name="Kolisko M."/>
            <person name="Husnik F."/>
            <person name="Keeling P."/>
            <person name="Hampl V."/>
        </authorList>
    </citation>
    <scope>NUCLEOTIDE SEQUENCE [LARGE SCALE GENOMIC DNA]</scope>
    <source>
        <strain evidence="1">ST1C</strain>
    </source>
</reference>
<organism evidence="1 2">
    <name type="scientific">Streblomastix strix</name>
    <dbReference type="NCBI Taxonomy" id="222440"/>
    <lineage>
        <taxon>Eukaryota</taxon>
        <taxon>Metamonada</taxon>
        <taxon>Preaxostyla</taxon>
        <taxon>Oxymonadida</taxon>
        <taxon>Streblomastigidae</taxon>
        <taxon>Streblomastix</taxon>
    </lineage>
</organism>